<dbReference type="Gene3D" id="3.40.50.1820">
    <property type="entry name" value="alpha/beta hydrolase"/>
    <property type="match status" value="1"/>
</dbReference>
<dbReference type="AlphaFoldDB" id="X0WDD9"/>
<proteinExistence type="predicted"/>
<feature type="non-terminal residue" evidence="1">
    <location>
        <position position="82"/>
    </location>
</feature>
<dbReference type="InterPro" id="IPR029058">
    <property type="entry name" value="AB_hydrolase_fold"/>
</dbReference>
<organism evidence="1">
    <name type="scientific">marine sediment metagenome</name>
    <dbReference type="NCBI Taxonomy" id="412755"/>
    <lineage>
        <taxon>unclassified sequences</taxon>
        <taxon>metagenomes</taxon>
        <taxon>ecological metagenomes</taxon>
    </lineage>
</organism>
<dbReference type="SUPFAM" id="SSF53474">
    <property type="entry name" value="alpha/beta-Hydrolases"/>
    <property type="match status" value="1"/>
</dbReference>
<dbReference type="EMBL" id="BARS01028630">
    <property type="protein sequence ID" value="GAG10701.1"/>
    <property type="molecule type" value="Genomic_DNA"/>
</dbReference>
<name>X0WDD9_9ZZZZ</name>
<comment type="caution">
    <text evidence="1">The sequence shown here is derived from an EMBL/GenBank/DDBJ whole genome shotgun (WGS) entry which is preliminary data.</text>
</comment>
<reference evidence="1" key="1">
    <citation type="journal article" date="2014" name="Front. Microbiol.">
        <title>High frequency of phylogenetically diverse reductive dehalogenase-homologous genes in deep subseafloor sedimentary metagenomes.</title>
        <authorList>
            <person name="Kawai M."/>
            <person name="Futagami T."/>
            <person name="Toyoda A."/>
            <person name="Takaki Y."/>
            <person name="Nishi S."/>
            <person name="Hori S."/>
            <person name="Arai W."/>
            <person name="Tsubouchi T."/>
            <person name="Morono Y."/>
            <person name="Uchiyama I."/>
            <person name="Ito T."/>
            <person name="Fujiyama A."/>
            <person name="Inagaki F."/>
            <person name="Takami H."/>
        </authorList>
    </citation>
    <scope>NUCLEOTIDE SEQUENCE</scope>
    <source>
        <strain evidence="1">Expedition CK06-06</strain>
    </source>
</reference>
<sequence length="82" mass="9232">MKTLRINRPTLLVALLVAVTLHFGLTLPECNAGEPRYGVTILRDVMVTMRDGIRLSTDIYLPTENEAIVPEKLPAILRRTPY</sequence>
<evidence type="ECO:0000313" key="1">
    <source>
        <dbReference type="EMBL" id="GAG10701.1"/>
    </source>
</evidence>
<protein>
    <submittedName>
        <fullName evidence="1">Uncharacterized protein</fullName>
    </submittedName>
</protein>
<accession>X0WDD9</accession>
<gene>
    <name evidence="1" type="ORF">S01H1_44849</name>
</gene>